<keyword evidence="3" id="KW-1185">Reference proteome</keyword>
<dbReference type="AlphaFoldDB" id="A0A9W6EWZ7"/>
<evidence type="ECO:0000313" key="2">
    <source>
        <dbReference type="EMBL" id="GLC47924.1"/>
    </source>
</evidence>
<protein>
    <submittedName>
        <fullName evidence="2">Uncharacterized protein</fullName>
    </submittedName>
</protein>
<dbReference type="EMBL" id="BRXU01000001">
    <property type="protein sequence ID" value="GLC47924.1"/>
    <property type="molecule type" value="Genomic_DNA"/>
</dbReference>
<evidence type="ECO:0000256" key="1">
    <source>
        <dbReference type="SAM" id="MobiDB-lite"/>
    </source>
</evidence>
<comment type="caution">
    <text evidence="2">The sequence shown here is derived from an EMBL/GenBank/DDBJ whole genome shotgun (WGS) entry which is preliminary data.</text>
</comment>
<evidence type="ECO:0000313" key="3">
    <source>
        <dbReference type="Proteomes" id="UP001165080"/>
    </source>
</evidence>
<feature type="region of interest" description="Disordered" evidence="1">
    <location>
        <begin position="457"/>
        <end position="502"/>
    </location>
</feature>
<reference evidence="2 3" key="1">
    <citation type="journal article" date="2023" name="Commun. Biol.">
        <title>Reorganization of the ancestral sex-determining regions during the evolution of trioecy in Pleodorina starrii.</title>
        <authorList>
            <person name="Takahashi K."/>
            <person name="Suzuki S."/>
            <person name="Kawai-Toyooka H."/>
            <person name="Yamamoto K."/>
            <person name="Hamaji T."/>
            <person name="Ootsuki R."/>
            <person name="Yamaguchi H."/>
            <person name="Kawachi M."/>
            <person name="Higashiyama T."/>
            <person name="Nozaki H."/>
        </authorList>
    </citation>
    <scope>NUCLEOTIDE SEQUENCE [LARGE SCALE GENOMIC DNA]</scope>
    <source>
        <strain evidence="2 3">NIES-4479</strain>
    </source>
</reference>
<accession>A0A9W6EWZ7</accession>
<gene>
    <name evidence="2" type="primary">PLEST000493</name>
    <name evidence="2" type="ORF">PLESTB_000040300</name>
</gene>
<organism evidence="2 3">
    <name type="scientific">Pleodorina starrii</name>
    <dbReference type="NCBI Taxonomy" id="330485"/>
    <lineage>
        <taxon>Eukaryota</taxon>
        <taxon>Viridiplantae</taxon>
        <taxon>Chlorophyta</taxon>
        <taxon>core chlorophytes</taxon>
        <taxon>Chlorophyceae</taxon>
        <taxon>CS clade</taxon>
        <taxon>Chlamydomonadales</taxon>
        <taxon>Volvocaceae</taxon>
        <taxon>Pleodorina</taxon>
    </lineage>
</organism>
<dbReference type="Proteomes" id="UP001165080">
    <property type="component" value="Unassembled WGS sequence"/>
</dbReference>
<feature type="compositionally biased region" description="Low complexity" evidence="1">
    <location>
        <begin position="248"/>
        <end position="265"/>
    </location>
</feature>
<feature type="compositionally biased region" description="Low complexity" evidence="1">
    <location>
        <begin position="457"/>
        <end position="466"/>
    </location>
</feature>
<sequence>MARSSGSSASDTHPSEPPSLLSVLKALPADCVRNNLVSAFGRLTDADTSRARPPIRGHQWLPGQWTPVLYGVSHDWRAYARCVLTRSLTVDLAITVSLQRPTSHGGAPFEPLESFLAGFPSLRHLTVLAGNGGAPVDDASTRPPTTPGYGGTGSSTLLAMAEAVNVALAAQQLLRLDRPGDNGYGGGGGGGGQGPRLASLELRLHPAVWRALRGSDPDDFLQRLVSAHPSLESLTLNVAAPPMPGLPSLPSSPSAPPALGAAGQGDGPVAVVDVAPLAALPGLSKLCFVGPVVVEGLAGLVQLQGLTLEGVIPTFTPESLASLTGLSALRLSETHLRPLPSVPPPSRPPPGPAAAVLAPPPQFSLARAYRGLCALHLPHVAVGPKEWPLLAALCPGLQELELANLTPMLSGAGGFASGELRSSAGAAAAAAAAVGGGVVPDWFLRATVGDEIAYSTASGGATTSKGSGSGGAGAKWHHTGSGLSQSRLLDGDHSGHKAGGSGGAVAARCPFTGLVVGGGGAAGGKHGGGAAAAAAAAADRRGSGYRSPALAGVRRLTLWEYLAPLQMVEMLQLLPDLQELRASLLLDDPPDVPAAGLRPAAVAVLRPLSEALRPIRDVRLAVSCDPAAVTGQLAGLFLMESGLADVAGIQGLSLTVWVAAETQLGSLAALLQLRSLELTLGKQEQESELSVLTRLVRLSYLSLRIIPGIWNEIQGRTGRVTAGAALRLAMSFAAGQELLLVADVHREICEDEAISLVKSVEMTTGQPGAAWAVSAWVEETAECIMGFGPSAGGSGTLGGGGGGDGGGGGVLRVVWTPELVRRLLGVVAGVEGSRGGGCSGQPGCGGLAVSFMGSEEERLGRVLGS</sequence>
<proteinExistence type="predicted"/>
<feature type="region of interest" description="Disordered" evidence="1">
    <location>
        <begin position="245"/>
        <end position="265"/>
    </location>
</feature>
<name>A0A9W6EWZ7_9CHLO</name>